<evidence type="ECO:0000256" key="2">
    <source>
        <dbReference type="ARBA" id="ARBA00022692"/>
    </source>
</evidence>
<comment type="caution">
    <text evidence="10">The sequence shown here is derived from an EMBL/GenBank/DDBJ whole genome shotgun (WGS) entry which is preliminary data.</text>
</comment>
<keyword evidence="5" id="KW-0802">TPR repeat</keyword>
<reference evidence="10 11" key="1">
    <citation type="submission" date="2021-02" db="EMBL/GenBank/DDBJ databases">
        <authorList>
            <person name="Han P."/>
        </authorList>
    </citation>
    <scope>NUCLEOTIDE SEQUENCE [LARGE SCALE GENOMIC DNA]</scope>
    <source>
        <strain evidence="10">Candidatus Nitrospira sp. ZN2</strain>
    </source>
</reference>
<evidence type="ECO:0000256" key="5">
    <source>
        <dbReference type="ARBA" id="ARBA00022803"/>
    </source>
</evidence>
<evidence type="ECO:0000313" key="10">
    <source>
        <dbReference type="EMBL" id="CAE6759360.1"/>
    </source>
</evidence>
<evidence type="ECO:0000256" key="1">
    <source>
        <dbReference type="ARBA" id="ARBA00004167"/>
    </source>
</evidence>
<dbReference type="Gene3D" id="1.10.3290.10">
    <property type="entry name" value="Fido-like domain"/>
    <property type="match status" value="1"/>
</dbReference>
<dbReference type="PANTHER" id="PTHR13504:SF34">
    <property type="entry name" value="PROTEIN ADENYLYLTRANSFERASE FICD"/>
    <property type="match status" value="1"/>
</dbReference>
<dbReference type="SUPFAM" id="SSF140931">
    <property type="entry name" value="Fic-like"/>
    <property type="match status" value="1"/>
</dbReference>
<keyword evidence="2" id="KW-0812">Transmembrane</keyword>
<organism evidence="10 11">
    <name type="scientific">Nitrospira defluvii</name>
    <dbReference type="NCBI Taxonomy" id="330214"/>
    <lineage>
        <taxon>Bacteria</taxon>
        <taxon>Pseudomonadati</taxon>
        <taxon>Nitrospirota</taxon>
        <taxon>Nitrospiria</taxon>
        <taxon>Nitrospirales</taxon>
        <taxon>Nitrospiraceae</taxon>
        <taxon>Nitrospira</taxon>
    </lineage>
</organism>
<evidence type="ECO:0000259" key="9">
    <source>
        <dbReference type="PROSITE" id="PS51459"/>
    </source>
</evidence>
<dbReference type="Pfam" id="PF02661">
    <property type="entry name" value="Fic"/>
    <property type="match status" value="1"/>
</dbReference>
<keyword evidence="11" id="KW-1185">Reference proteome</keyword>
<accession>A0ABM8RLA8</accession>
<name>A0ABM8RLA8_9BACT</name>
<dbReference type="Proteomes" id="UP000675880">
    <property type="component" value="Unassembled WGS sequence"/>
</dbReference>
<evidence type="ECO:0000256" key="6">
    <source>
        <dbReference type="ARBA" id="ARBA00022840"/>
    </source>
</evidence>
<evidence type="ECO:0000256" key="3">
    <source>
        <dbReference type="ARBA" id="ARBA00022737"/>
    </source>
</evidence>
<evidence type="ECO:0000313" key="11">
    <source>
        <dbReference type="Proteomes" id="UP000675880"/>
    </source>
</evidence>
<keyword evidence="8" id="KW-0472">Membrane</keyword>
<dbReference type="EMBL" id="CAJNBJ010000016">
    <property type="protein sequence ID" value="CAE6759360.1"/>
    <property type="molecule type" value="Genomic_DNA"/>
</dbReference>
<dbReference type="PROSITE" id="PS51459">
    <property type="entry name" value="FIDO"/>
    <property type="match status" value="1"/>
</dbReference>
<feature type="domain" description="Fido" evidence="9">
    <location>
        <begin position="51"/>
        <end position="198"/>
    </location>
</feature>
<proteinExistence type="predicted"/>
<keyword evidence="3" id="KW-0677">Repeat</keyword>
<dbReference type="InterPro" id="IPR003812">
    <property type="entry name" value="Fido"/>
</dbReference>
<protein>
    <submittedName>
        <fullName evidence="10">Fido domain-containing protein</fullName>
    </submittedName>
</protein>
<keyword evidence="4" id="KW-0547">Nucleotide-binding</keyword>
<dbReference type="PANTHER" id="PTHR13504">
    <property type="entry name" value="FIDO DOMAIN-CONTAINING PROTEIN DDB_G0283145"/>
    <property type="match status" value="1"/>
</dbReference>
<gene>
    <name evidence="10" type="ORF">NSPZN2_30565</name>
</gene>
<evidence type="ECO:0000256" key="4">
    <source>
        <dbReference type="ARBA" id="ARBA00022741"/>
    </source>
</evidence>
<dbReference type="InterPro" id="IPR040198">
    <property type="entry name" value="Fido_containing"/>
</dbReference>
<keyword evidence="7" id="KW-1133">Transmembrane helix</keyword>
<evidence type="ECO:0000256" key="7">
    <source>
        <dbReference type="ARBA" id="ARBA00022989"/>
    </source>
</evidence>
<dbReference type="InterPro" id="IPR036597">
    <property type="entry name" value="Fido-like_dom_sf"/>
</dbReference>
<keyword evidence="6" id="KW-0067">ATP-binding</keyword>
<evidence type="ECO:0000256" key="8">
    <source>
        <dbReference type="ARBA" id="ARBA00023136"/>
    </source>
</evidence>
<sequence length="200" mass="22712">MVEDPGHLGSTRSFETTQGALTYPELSERLAVALARILDRILRTSAQDIVITPDWLCERHRDLAGDLFPDWAGRFRTTDVKVGTLEPPPYYQVPMLVRSFCDDLAERLRHLPEDDLTHIASLLAWVDWRFQWIHPFKDFNGRIGRLTLAALLYKLALPPVETAPTDPDGRRTYLDALRAGDAGDLLPLQQQWIDRLAAAI</sequence>
<dbReference type="RefSeq" id="WP_213042713.1">
    <property type="nucleotide sequence ID" value="NZ_CAJNBJ010000016.1"/>
</dbReference>
<comment type="subcellular location">
    <subcellularLocation>
        <location evidence="1">Membrane</location>
        <topology evidence="1">Single-pass membrane protein</topology>
    </subcellularLocation>
</comment>